<keyword evidence="3" id="KW-1185">Reference proteome</keyword>
<sequence>MDVGMIIGLVVVSIVAGIMIIIGICQLNRKDNPVGFYNVTEPPKKEEISDVIQWNKKHGTIWVAYGICIELCFLMGYIMPNGMLEFIFSFGGIVVPLPFMIMRHHKLEKEYRIYNS</sequence>
<dbReference type="EMBL" id="FMUR01000004">
    <property type="protein sequence ID" value="SCX84964.1"/>
    <property type="molecule type" value="Genomic_DNA"/>
</dbReference>
<keyword evidence="1" id="KW-1133">Transmembrane helix</keyword>
<feature type="transmembrane region" description="Helical" evidence="1">
    <location>
        <begin position="6"/>
        <end position="25"/>
    </location>
</feature>
<organism evidence="2 3">
    <name type="scientific">Butyrivibrio hungatei</name>
    <dbReference type="NCBI Taxonomy" id="185008"/>
    <lineage>
        <taxon>Bacteria</taxon>
        <taxon>Bacillati</taxon>
        <taxon>Bacillota</taxon>
        <taxon>Clostridia</taxon>
        <taxon>Lachnospirales</taxon>
        <taxon>Lachnospiraceae</taxon>
        <taxon>Butyrivibrio</taxon>
    </lineage>
</organism>
<feature type="transmembrane region" description="Helical" evidence="1">
    <location>
        <begin position="62"/>
        <end position="80"/>
    </location>
</feature>
<dbReference type="RefSeq" id="WP_074461306.1">
    <property type="nucleotide sequence ID" value="NZ_FMUR01000004.1"/>
</dbReference>
<evidence type="ECO:0008006" key="4">
    <source>
        <dbReference type="Google" id="ProtNLM"/>
    </source>
</evidence>
<feature type="transmembrane region" description="Helical" evidence="1">
    <location>
        <begin position="86"/>
        <end position="102"/>
    </location>
</feature>
<evidence type="ECO:0000313" key="3">
    <source>
        <dbReference type="Proteomes" id="UP000183047"/>
    </source>
</evidence>
<gene>
    <name evidence="2" type="ORF">SAMN02910451_00521</name>
</gene>
<evidence type="ECO:0000313" key="2">
    <source>
        <dbReference type="EMBL" id="SCX84964.1"/>
    </source>
</evidence>
<protein>
    <recommendedName>
        <fullName evidence="4">SdpI/YhfL protein family protein</fullName>
    </recommendedName>
</protein>
<dbReference type="OrthoDB" id="2052696at2"/>
<name>A0A1G5B467_9FIRM</name>
<evidence type="ECO:0000256" key="1">
    <source>
        <dbReference type="SAM" id="Phobius"/>
    </source>
</evidence>
<dbReference type="Proteomes" id="UP000183047">
    <property type="component" value="Unassembled WGS sequence"/>
</dbReference>
<proteinExistence type="predicted"/>
<accession>A0A1G5B467</accession>
<keyword evidence="1" id="KW-0472">Membrane</keyword>
<reference evidence="3" key="1">
    <citation type="submission" date="2016-10" db="EMBL/GenBank/DDBJ databases">
        <authorList>
            <person name="Varghese N."/>
            <person name="Submissions S."/>
        </authorList>
    </citation>
    <scope>NUCLEOTIDE SEQUENCE [LARGE SCALE GENOMIC DNA]</scope>
    <source>
        <strain evidence="3">XBD2006</strain>
    </source>
</reference>
<keyword evidence="1" id="KW-0812">Transmembrane</keyword>
<dbReference type="AlphaFoldDB" id="A0A1G5B467"/>